<dbReference type="EMBL" id="AP023367">
    <property type="protein sequence ID" value="BCJ92727.1"/>
    <property type="molecule type" value="Genomic_DNA"/>
</dbReference>
<dbReference type="AlphaFoldDB" id="A0A6S6QXX7"/>
<dbReference type="Proteomes" id="UP000515561">
    <property type="component" value="Chromosome"/>
</dbReference>
<accession>A0A6S6QXX7</accession>
<dbReference type="Gene3D" id="3.40.50.300">
    <property type="entry name" value="P-loop containing nucleotide triphosphate hydrolases"/>
    <property type="match status" value="1"/>
</dbReference>
<evidence type="ECO:0000256" key="4">
    <source>
        <dbReference type="ARBA" id="ARBA00022840"/>
    </source>
</evidence>
<dbReference type="PANTHER" id="PTHR43335">
    <property type="entry name" value="ABC TRANSPORTER, ATP-BINDING PROTEIN"/>
    <property type="match status" value="1"/>
</dbReference>
<dbReference type="RefSeq" id="WP_184093750.1">
    <property type="nucleotide sequence ID" value="NZ_AP023367.1"/>
</dbReference>
<proteinExistence type="inferred from homology"/>
<dbReference type="InterPro" id="IPR003439">
    <property type="entry name" value="ABC_transporter-like_ATP-bd"/>
</dbReference>
<dbReference type="GO" id="GO:0016887">
    <property type="term" value="F:ATP hydrolysis activity"/>
    <property type="evidence" value="ECO:0007669"/>
    <property type="project" value="InterPro"/>
</dbReference>
<keyword evidence="3" id="KW-0547">Nucleotide-binding</keyword>
<evidence type="ECO:0000256" key="1">
    <source>
        <dbReference type="ARBA" id="ARBA00005417"/>
    </source>
</evidence>
<keyword evidence="6" id="KW-1185">Reference proteome</keyword>
<dbReference type="InterPro" id="IPR027417">
    <property type="entry name" value="P-loop_NTPase"/>
</dbReference>
<comment type="similarity">
    <text evidence="1">Belongs to the ABC transporter superfamily.</text>
</comment>
<dbReference type="GO" id="GO:0005524">
    <property type="term" value="F:ATP binding"/>
    <property type="evidence" value="ECO:0007669"/>
    <property type="project" value="UniProtKB-KW"/>
</dbReference>
<evidence type="ECO:0000313" key="6">
    <source>
        <dbReference type="Proteomes" id="UP000515561"/>
    </source>
</evidence>
<evidence type="ECO:0000256" key="2">
    <source>
        <dbReference type="ARBA" id="ARBA00022448"/>
    </source>
</evidence>
<dbReference type="SUPFAM" id="SSF52540">
    <property type="entry name" value="P-loop containing nucleoside triphosphate hydrolases"/>
    <property type="match status" value="1"/>
</dbReference>
<gene>
    <name evidence="5" type="ORF">acsn021_02960</name>
</gene>
<dbReference type="SMART" id="SM00382">
    <property type="entry name" value="AAA"/>
    <property type="match status" value="1"/>
</dbReference>
<keyword evidence="4" id="KW-0067">ATP-binding</keyword>
<dbReference type="Pfam" id="PF00005">
    <property type="entry name" value="ABC_tran"/>
    <property type="match status" value="1"/>
</dbReference>
<dbReference type="InterPro" id="IPR003593">
    <property type="entry name" value="AAA+_ATPase"/>
</dbReference>
<dbReference type="PROSITE" id="PS50893">
    <property type="entry name" value="ABC_TRANSPORTER_2"/>
    <property type="match status" value="1"/>
</dbReference>
<name>A0A6S6QXX7_9FIRM</name>
<reference evidence="5 6" key="1">
    <citation type="journal article" date="2016" name="Int. J. Syst. Evol. Microbiol.">
        <title>Descriptions of Anaerotaenia torta gen. nov., sp. nov. and Anaerocolumna cellulosilytica gen. nov., sp. nov. isolated from a methanogenic reactor of cattle waste.</title>
        <authorList>
            <person name="Uek A."/>
            <person name="Ohtaki Y."/>
            <person name="Kaku N."/>
            <person name="Ueki K."/>
        </authorList>
    </citation>
    <scope>NUCLEOTIDE SEQUENCE [LARGE SCALE GENOMIC DNA]</scope>
    <source>
        <strain evidence="5 6">SN021</strain>
    </source>
</reference>
<evidence type="ECO:0000313" key="5">
    <source>
        <dbReference type="EMBL" id="BCJ92727.1"/>
    </source>
</evidence>
<dbReference type="KEGG" id="acel:acsn021_02960"/>
<evidence type="ECO:0000256" key="3">
    <source>
        <dbReference type="ARBA" id="ARBA00022741"/>
    </source>
</evidence>
<keyword evidence="2" id="KW-0813">Transport</keyword>
<dbReference type="CDD" id="cd03230">
    <property type="entry name" value="ABC_DR_subfamily_A"/>
    <property type="match status" value="1"/>
</dbReference>
<protein>
    <submittedName>
        <fullName evidence="5">ABC transporter</fullName>
    </submittedName>
</protein>
<organism evidence="5 6">
    <name type="scientific">Anaerocolumna cellulosilytica</name>
    <dbReference type="NCBI Taxonomy" id="433286"/>
    <lineage>
        <taxon>Bacteria</taxon>
        <taxon>Bacillati</taxon>
        <taxon>Bacillota</taxon>
        <taxon>Clostridia</taxon>
        <taxon>Lachnospirales</taxon>
        <taxon>Lachnospiraceae</taxon>
        <taxon>Anaerocolumna</taxon>
    </lineage>
</organism>
<sequence length="303" mass="34748">MEVEIKNIVKNFKDIRVLNNINLKTYSGDTLLIVGKNGAGKTTLLRLLLGLYKADSGTITVNNVNVLDKKYNEIKKEIGFLNDNIGIFRDLTAWDNIEFFHRMYFPNANKETRESDISNVLKKVDLYPHRNSKTDFFSRGMKQRLVIARAIVNKPKLLILDEPHRGLDVEGKEMIKEVLGDFHKSGSTIIINSHDLNDVQESITHLAFLYNSEIVCQGSYKDLINKFNESRYKLVVDKPQVIKDLLSKQAFVKSVSSMNNELIIELNGNVEQLSKWLYSQSIPIHELVKMNDNLTTLYKKIIS</sequence>